<proteinExistence type="predicted"/>
<evidence type="ECO:0000313" key="4">
    <source>
        <dbReference type="Proteomes" id="UP000642829"/>
    </source>
</evidence>
<reference evidence="3" key="2">
    <citation type="submission" date="2020-09" db="EMBL/GenBank/DDBJ databases">
        <authorList>
            <person name="Sun Q."/>
            <person name="Kim S."/>
        </authorList>
    </citation>
    <scope>NUCLEOTIDE SEQUENCE</scope>
    <source>
        <strain evidence="3">KCTC 12870</strain>
    </source>
</reference>
<name>A0A8J3GGA4_9BACT</name>
<evidence type="ECO:0000313" key="3">
    <source>
        <dbReference type="EMBL" id="GHC12288.1"/>
    </source>
</evidence>
<evidence type="ECO:0000256" key="1">
    <source>
        <dbReference type="ARBA" id="ARBA00022729"/>
    </source>
</evidence>
<dbReference type="RefSeq" id="WP_189517139.1">
    <property type="nucleotide sequence ID" value="NZ_BMXG01000028.1"/>
</dbReference>
<dbReference type="PANTHER" id="PTHR46580">
    <property type="entry name" value="SENSOR KINASE-RELATED"/>
    <property type="match status" value="1"/>
</dbReference>
<gene>
    <name evidence="3" type="ORF">GCM10007047_32060</name>
</gene>
<keyword evidence="1 2" id="KW-0732">Signal</keyword>
<keyword evidence="4" id="KW-1185">Reference proteome</keyword>
<dbReference type="SUPFAM" id="SSF69318">
    <property type="entry name" value="Integrin alpha N-terminal domain"/>
    <property type="match status" value="2"/>
</dbReference>
<dbReference type="InterPro" id="IPR028994">
    <property type="entry name" value="Integrin_alpha_N"/>
</dbReference>
<comment type="caution">
    <text evidence="3">The sequence shown here is derived from an EMBL/GenBank/DDBJ whole genome shotgun (WGS) entry which is preliminary data.</text>
</comment>
<feature type="chain" id="PRO_5035263912" description="VCBS repeat-containing protein" evidence="2">
    <location>
        <begin position="17"/>
        <end position="762"/>
    </location>
</feature>
<dbReference type="Proteomes" id="UP000642829">
    <property type="component" value="Unassembled WGS sequence"/>
</dbReference>
<dbReference type="PANTHER" id="PTHR46580:SF4">
    <property type="entry name" value="ATP_GTP-BINDING PROTEIN"/>
    <property type="match status" value="1"/>
</dbReference>
<dbReference type="InterPro" id="IPR013517">
    <property type="entry name" value="FG-GAP"/>
</dbReference>
<evidence type="ECO:0000256" key="2">
    <source>
        <dbReference type="SAM" id="SignalP"/>
    </source>
</evidence>
<evidence type="ECO:0008006" key="5">
    <source>
        <dbReference type="Google" id="ProtNLM"/>
    </source>
</evidence>
<feature type="signal peptide" evidence="2">
    <location>
        <begin position="1"/>
        <end position="16"/>
    </location>
</feature>
<organism evidence="3 4">
    <name type="scientific">Cerasicoccus arenae</name>
    <dbReference type="NCBI Taxonomy" id="424488"/>
    <lineage>
        <taxon>Bacteria</taxon>
        <taxon>Pseudomonadati</taxon>
        <taxon>Verrucomicrobiota</taxon>
        <taxon>Opitutia</taxon>
        <taxon>Puniceicoccales</taxon>
        <taxon>Cerasicoccaceae</taxon>
        <taxon>Cerasicoccus</taxon>
    </lineage>
</organism>
<protein>
    <recommendedName>
        <fullName evidence="5">VCBS repeat-containing protein</fullName>
    </recommendedName>
</protein>
<dbReference type="Pfam" id="PF13517">
    <property type="entry name" value="FG-GAP_3"/>
    <property type="match status" value="1"/>
</dbReference>
<reference evidence="3" key="1">
    <citation type="journal article" date="2014" name="Int. J. Syst. Evol. Microbiol.">
        <title>Complete genome sequence of Corynebacterium casei LMG S-19264T (=DSM 44701T), isolated from a smear-ripened cheese.</title>
        <authorList>
            <consortium name="US DOE Joint Genome Institute (JGI-PGF)"/>
            <person name="Walter F."/>
            <person name="Albersmeier A."/>
            <person name="Kalinowski J."/>
            <person name="Ruckert C."/>
        </authorList>
    </citation>
    <scope>NUCLEOTIDE SEQUENCE</scope>
    <source>
        <strain evidence="3">KCTC 12870</strain>
    </source>
</reference>
<accession>A0A8J3GGA4</accession>
<dbReference type="Gene3D" id="2.130.10.130">
    <property type="entry name" value="Integrin alpha, N-terminal"/>
    <property type="match status" value="2"/>
</dbReference>
<dbReference type="AlphaFoldDB" id="A0A8J3GGA4"/>
<sequence length="762" mass="84798">MRILFIYFLLASTLFADNAAVQLTGPEVMKLDWGVRALAKADVDQDGREDIGVINNDRARVEIYYQRPPGEISTHGRSLKRNRWEPVLEDSRFEMEGVASGIAMYDLEMGDITGDGLPDVVYTSKDEPLVAVAQLEKGVWAEKREYDGLEALPWNSTMKLVELSDVYPGLELVALTKNRLVVFAFDENADPVKLYETYRMDSTGMDLDVLPAKGDKPLRFSYRVPGSVRALRIIEWDPENGPGAELAFSLDATSPSIAWIDPAATDPELVLIEPRTGRLRIERLEKSSPDSGEDWPLEYYSTGAETDFPEAYARGDYNGDGIDDLAVADAANAQIWWLEGNPDGGWKAPRSYPSFQGVESLAAADIDGDGQSELFVLSKNETIIGLTRWNGDRFVFPQAIGLSGDPKKILWLPEKQQLVALTSQKSDQQLAFLAQTDNGWTIEKQFTLPDVRREPSGILLADLDQNGSQDLLITIPRDGARYVDLAMVDGLPDDRVNEAIFEIDGLREIDLSNVGLGDINDDGLEELLVASDGFVRAIYLDTDKRRTVLDQFNSRSGNDHLSIPHLRDIDGDGVTELLIFDQRDKSFQVLRRDDAGIYRYTRTVKFGDFNPIALMDMGEGNQDMVLLGKTALVRSPLGGTWEALRTVTTYESDLDDIVYNQIAIAELNQTSGAEFILIDGQNNVLEIIKRTPPDGWKSALHFNVFEEDLHYGGRKGAPLEPREVILGDFTNDGLQDIVLLVHDRLLLYPQGENELDAGKAVN</sequence>
<dbReference type="EMBL" id="BMXG01000028">
    <property type="protein sequence ID" value="GHC12288.1"/>
    <property type="molecule type" value="Genomic_DNA"/>
</dbReference>